<dbReference type="Gene3D" id="1.20.58.240">
    <property type="entry name" value="STAT, domain 1"/>
    <property type="match status" value="1"/>
</dbReference>
<name>A0AAV6ZDS8_ENGPU</name>
<gene>
    <name evidence="5" type="ORF">GDO81_020681</name>
</gene>
<dbReference type="InterPro" id="IPR017853">
    <property type="entry name" value="GH"/>
</dbReference>
<protein>
    <recommendedName>
        <fullName evidence="4">GH84 domain-containing protein</fullName>
    </recommendedName>
</protein>
<keyword evidence="6" id="KW-1185">Reference proteome</keyword>
<feature type="compositionally biased region" description="Low complexity" evidence="3">
    <location>
        <begin position="24"/>
        <end position="35"/>
    </location>
</feature>
<organism evidence="5 6">
    <name type="scientific">Engystomops pustulosus</name>
    <name type="common">Tungara frog</name>
    <name type="synonym">Physalaemus pustulosus</name>
    <dbReference type="NCBI Taxonomy" id="76066"/>
    <lineage>
        <taxon>Eukaryota</taxon>
        <taxon>Metazoa</taxon>
        <taxon>Chordata</taxon>
        <taxon>Craniata</taxon>
        <taxon>Vertebrata</taxon>
        <taxon>Euteleostomi</taxon>
        <taxon>Amphibia</taxon>
        <taxon>Batrachia</taxon>
        <taxon>Anura</taxon>
        <taxon>Neobatrachia</taxon>
        <taxon>Hyloidea</taxon>
        <taxon>Leptodactylidae</taxon>
        <taxon>Leiuperinae</taxon>
        <taxon>Engystomops</taxon>
    </lineage>
</organism>
<dbReference type="InterPro" id="IPR051822">
    <property type="entry name" value="Glycosyl_Hydrolase_84"/>
</dbReference>
<feature type="non-terminal residue" evidence="5">
    <location>
        <position position="596"/>
    </location>
</feature>
<dbReference type="EMBL" id="WNYA01001551">
    <property type="protein sequence ID" value="KAG8545549.1"/>
    <property type="molecule type" value="Genomic_DNA"/>
</dbReference>
<proteinExistence type="predicted"/>
<dbReference type="InterPro" id="IPR011496">
    <property type="entry name" value="O-GlcNAcase_cat"/>
</dbReference>
<evidence type="ECO:0000313" key="6">
    <source>
        <dbReference type="Proteomes" id="UP000824782"/>
    </source>
</evidence>
<dbReference type="PANTHER" id="PTHR13170">
    <property type="entry name" value="O-GLCNACASE"/>
    <property type="match status" value="1"/>
</dbReference>
<dbReference type="AlphaFoldDB" id="A0AAV6ZDS8"/>
<dbReference type="Pfam" id="PF07555">
    <property type="entry name" value="NAGidase"/>
    <property type="match status" value="1"/>
</dbReference>
<dbReference type="PROSITE" id="PS52009">
    <property type="entry name" value="GH84"/>
    <property type="match status" value="1"/>
</dbReference>
<feature type="domain" description="GH84" evidence="4">
    <location>
        <begin position="18"/>
        <end position="274"/>
    </location>
</feature>
<dbReference type="SUPFAM" id="SSF51445">
    <property type="entry name" value="(Trans)glycosidases"/>
    <property type="match status" value="1"/>
</dbReference>
<evidence type="ECO:0000313" key="5">
    <source>
        <dbReference type="EMBL" id="KAG8545549.1"/>
    </source>
</evidence>
<dbReference type="Proteomes" id="UP000824782">
    <property type="component" value="Unassembled WGS sequence"/>
</dbReference>
<sequence>MVQKDGQAAGAVISEPDKEGGTNPLAPELAAPAPAGEDTDTETETSAGRRFLCGVVEEMGLNTYLYAPKDDYKHRMFWREMYSVEEADQLMTLIAASQEFGIEFIYAISPGLDITFSNQKEVSTLKRKLDQVTQFGCKSFALLFDDIDHNMCPADKEVFSSFAHAQVSITNEIFQYLGEPETFLFCPTGPKVVSKDIPVDTIEEVSRILKRSPVIWDNIHANDYDQKRLFLGPYKGRSTELIPRLQGVLTNPNCEFESNYVAIHTLATWYKSNMNGVRKDVVMTDSEDSTISIQIKLENEGSDEDLETDVLYSPQMALKLALTDWLQEFGVPLQYSNRQVAHSGAKVPVVGMAPLISTPSLNAATTVTTVYQQPIMSQGTGHSAEPPMLPKEEEKKQLDEEPMEMVVEKIEDVNKNQILTDIVEAKMSEELKPMDTDKEIVGEGKSSESCMQEDVCNDIAPMQTDEQVNKELFIPGPNEKPLYTAEAVSLEDLQLLADLFYLPYEHGPKGAQMLKEFQWLRANSSVVSVNCVGKDADKITEWRSRATKFEEMCGVVTTMFTRLSNCPNRTILYDLYPYVWDIKSIISMVKSFVQWL</sequence>
<keyword evidence="2" id="KW-0326">Glycosidase</keyword>
<evidence type="ECO:0000256" key="2">
    <source>
        <dbReference type="ARBA" id="ARBA00023295"/>
    </source>
</evidence>
<dbReference type="Gene3D" id="3.20.20.80">
    <property type="entry name" value="Glycosidases"/>
    <property type="match status" value="2"/>
</dbReference>
<dbReference type="FunFam" id="1.20.58.240:FF:000001">
    <property type="entry name" value="O-GlcNAcase like"/>
    <property type="match status" value="1"/>
</dbReference>
<evidence type="ECO:0000259" key="4">
    <source>
        <dbReference type="PROSITE" id="PS52009"/>
    </source>
</evidence>
<evidence type="ECO:0000256" key="1">
    <source>
        <dbReference type="ARBA" id="ARBA00022801"/>
    </source>
</evidence>
<dbReference type="GO" id="GO:0016231">
    <property type="term" value="F:beta-N-acetylglucosaminidase activity"/>
    <property type="evidence" value="ECO:0007669"/>
    <property type="project" value="TreeGrafter"/>
</dbReference>
<dbReference type="GO" id="GO:0009100">
    <property type="term" value="P:glycoprotein metabolic process"/>
    <property type="evidence" value="ECO:0007669"/>
    <property type="project" value="TreeGrafter"/>
</dbReference>
<evidence type="ECO:0000256" key="3">
    <source>
        <dbReference type="SAM" id="MobiDB-lite"/>
    </source>
</evidence>
<comment type="caution">
    <text evidence="5">The sequence shown here is derived from an EMBL/GenBank/DDBJ whole genome shotgun (WGS) entry which is preliminary data.</text>
</comment>
<feature type="region of interest" description="Disordered" evidence="3">
    <location>
        <begin position="1"/>
        <end position="47"/>
    </location>
</feature>
<reference evidence="5" key="1">
    <citation type="thesis" date="2020" institute="ProQuest LLC" country="789 East Eisenhower Parkway, Ann Arbor, MI, USA">
        <title>Comparative Genomics and Chromosome Evolution.</title>
        <authorList>
            <person name="Mudd A.B."/>
        </authorList>
    </citation>
    <scope>NUCLEOTIDE SEQUENCE</scope>
    <source>
        <strain evidence="5">237g6f4</strain>
        <tissue evidence="5">Blood</tissue>
    </source>
</reference>
<accession>A0AAV6ZDS8</accession>
<keyword evidence="1" id="KW-0378">Hydrolase</keyword>
<dbReference type="PANTHER" id="PTHR13170:SF16">
    <property type="entry name" value="PROTEIN O-GLCNACASE"/>
    <property type="match status" value="1"/>
</dbReference>